<evidence type="ECO:0000256" key="1">
    <source>
        <dbReference type="SAM" id="Phobius"/>
    </source>
</evidence>
<dbReference type="Proteomes" id="UP001207736">
    <property type="component" value="Unassembled WGS sequence"/>
</dbReference>
<dbReference type="AlphaFoldDB" id="A0AAV5B0P3"/>
<evidence type="ECO:0000313" key="3">
    <source>
        <dbReference type="EMBL" id="GJM52177.1"/>
    </source>
</evidence>
<keyword evidence="5" id="KW-1185">Reference proteome</keyword>
<name>A0AAV5B0P3_9FLAO</name>
<evidence type="ECO:0000313" key="2">
    <source>
        <dbReference type="EMBL" id="GJM50992.1"/>
    </source>
</evidence>
<organism evidence="2 4">
    <name type="scientific">Capnocytophaga catalasegens</name>
    <dbReference type="NCBI Taxonomy" id="1004260"/>
    <lineage>
        <taxon>Bacteria</taxon>
        <taxon>Pseudomonadati</taxon>
        <taxon>Bacteroidota</taxon>
        <taxon>Flavobacteriia</taxon>
        <taxon>Flavobacteriales</taxon>
        <taxon>Flavobacteriaceae</taxon>
        <taxon>Capnocytophaga</taxon>
    </lineage>
</organism>
<accession>A0AAV5B0P3</accession>
<gene>
    <name evidence="2" type="ORF">RCZ15_19650</name>
    <name evidence="3" type="ORF">RCZ16_04950</name>
</gene>
<reference evidence="2 5" key="1">
    <citation type="submission" date="2021-11" db="EMBL/GenBank/DDBJ databases">
        <title>Draft genome sequence of Capnocytophaga sp. strain KC07075 isolated from cat oral cavity.</title>
        <authorList>
            <person name="Suzuki M."/>
            <person name="Imaoka K."/>
            <person name="Kimura M."/>
            <person name="Morikawa S."/>
            <person name="Maeda K."/>
        </authorList>
    </citation>
    <scope>NUCLEOTIDE SEQUENCE</scope>
    <source>
        <strain evidence="2">KC07075</strain>
        <strain evidence="3 5">KC07079</strain>
    </source>
</reference>
<dbReference type="EMBL" id="BQKA01000036">
    <property type="protein sequence ID" value="GJM50992.1"/>
    <property type="molecule type" value="Genomic_DNA"/>
</dbReference>
<comment type="caution">
    <text evidence="2">The sequence shown here is derived from an EMBL/GenBank/DDBJ whole genome shotgun (WGS) entry which is preliminary data.</text>
</comment>
<proteinExistence type="predicted"/>
<keyword evidence="1" id="KW-0472">Membrane</keyword>
<evidence type="ECO:0000313" key="4">
    <source>
        <dbReference type="Proteomes" id="UP001207736"/>
    </source>
</evidence>
<sequence length="142" mass="16466">MKKGIVIAVLCLISILIYFLYNPLEKEKQTICLMYVAFACECANWVPTDYVQYLDNPSLAPSDYSIFIEPAYTNLVLPDTLGYNGDIICFTGQFYQQKGFPKGYKSYQYPEKARVFRYTDYKIISSNYQIIQKNIKEPNNSL</sequence>
<keyword evidence="1" id="KW-1133">Transmembrane helix</keyword>
<dbReference type="EMBL" id="BQKB01000009">
    <property type="protein sequence ID" value="GJM52177.1"/>
    <property type="molecule type" value="Genomic_DNA"/>
</dbReference>
<protein>
    <submittedName>
        <fullName evidence="2">Uncharacterized protein</fullName>
    </submittedName>
</protein>
<keyword evidence="1" id="KW-0812">Transmembrane</keyword>
<dbReference type="Proteomes" id="UP001208692">
    <property type="component" value="Unassembled WGS sequence"/>
</dbReference>
<feature type="transmembrane region" description="Helical" evidence="1">
    <location>
        <begin position="6"/>
        <end position="24"/>
    </location>
</feature>
<dbReference type="RefSeq" id="WP_264846425.1">
    <property type="nucleotide sequence ID" value="NZ_BPMA01000021.1"/>
</dbReference>
<evidence type="ECO:0000313" key="5">
    <source>
        <dbReference type="Proteomes" id="UP001208692"/>
    </source>
</evidence>